<organism evidence="9 10">
    <name type="scientific">Diaporthe vaccinii</name>
    <dbReference type="NCBI Taxonomy" id="105482"/>
    <lineage>
        <taxon>Eukaryota</taxon>
        <taxon>Fungi</taxon>
        <taxon>Dikarya</taxon>
        <taxon>Ascomycota</taxon>
        <taxon>Pezizomycotina</taxon>
        <taxon>Sordariomycetes</taxon>
        <taxon>Sordariomycetidae</taxon>
        <taxon>Diaporthales</taxon>
        <taxon>Diaporthaceae</taxon>
        <taxon>Diaporthe</taxon>
        <taxon>Diaporthe eres species complex</taxon>
    </lineage>
</organism>
<evidence type="ECO:0000256" key="5">
    <source>
        <dbReference type="ARBA" id="ARBA00023277"/>
    </source>
</evidence>
<dbReference type="Gene3D" id="3.20.20.80">
    <property type="entry name" value="Glycosidases"/>
    <property type="match status" value="1"/>
</dbReference>
<keyword evidence="4" id="KW-0378">Hydrolase</keyword>
<dbReference type="InterPro" id="IPR013780">
    <property type="entry name" value="Glyco_hydro_b"/>
</dbReference>
<dbReference type="PANTHER" id="PTHR43447">
    <property type="entry name" value="ALPHA-AMYLASE"/>
    <property type="match status" value="1"/>
</dbReference>
<dbReference type="NCBIfam" id="NF006968">
    <property type="entry name" value="PRK09441.1-1"/>
    <property type="match status" value="1"/>
</dbReference>
<dbReference type="SUPFAM" id="SSF51445">
    <property type="entry name" value="(Trans)glycosidases"/>
    <property type="match status" value="1"/>
</dbReference>
<evidence type="ECO:0000256" key="1">
    <source>
        <dbReference type="ARBA" id="ARBA00001913"/>
    </source>
</evidence>
<dbReference type="InterPro" id="IPR017853">
    <property type="entry name" value="GH"/>
</dbReference>
<evidence type="ECO:0000313" key="10">
    <source>
        <dbReference type="Proteomes" id="UP001600888"/>
    </source>
</evidence>
<evidence type="ECO:0000256" key="2">
    <source>
        <dbReference type="ARBA" id="ARBA00008061"/>
    </source>
</evidence>
<protein>
    <recommendedName>
        <fullName evidence="8">Glycosyl hydrolase family 13 catalytic domain-containing protein</fullName>
    </recommendedName>
</protein>
<dbReference type="Pfam" id="PF09154">
    <property type="entry name" value="Alpha-amy_C_pro"/>
    <property type="match status" value="1"/>
</dbReference>
<name>A0ABR4DPK1_9PEZI</name>
<feature type="region of interest" description="Disordered" evidence="7">
    <location>
        <begin position="1"/>
        <end position="34"/>
    </location>
</feature>
<evidence type="ECO:0000259" key="8">
    <source>
        <dbReference type="SMART" id="SM00642"/>
    </source>
</evidence>
<dbReference type="InterPro" id="IPR006047">
    <property type="entry name" value="GH13_cat_dom"/>
</dbReference>
<comment type="cofactor">
    <cofactor evidence="1">
        <name>Ca(2+)</name>
        <dbReference type="ChEBI" id="CHEBI:29108"/>
    </cofactor>
</comment>
<gene>
    <name evidence="9" type="ORF">FJTKL_07447</name>
</gene>
<comment type="similarity">
    <text evidence="2">Belongs to the glycosyl hydrolase 13 family.</text>
</comment>
<dbReference type="InterPro" id="IPR015237">
    <property type="entry name" value="Alpha-amylase_C_pro"/>
</dbReference>
<dbReference type="Gene3D" id="2.60.40.1180">
    <property type="entry name" value="Golgi alpha-mannosidase II"/>
    <property type="match status" value="1"/>
</dbReference>
<proteinExistence type="inferred from homology"/>
<dbReference type="SUPFAM" id="SSF51011">
    <property type="entry name" value="Glycosyl hydrolase domain"/>
    <property type="match status" value="1"/>
</dbReference>
<keyword evidence="6" id="KW-0326">Glycosidase</keyword>
<evidence type="ECO:0000256" key="6">
    <source>
        <dbReference type="ARBA" id="ARBA00023295"/>
    </source>
</evidence>
<dbReference type="CDD" id="cd11318">
    <property type="entry name" value="AmyAc_bac_fung_AmyA"/>
    <property type="match status" value="1"/>
</dbReference>
<feature type="compositionally biased region" description="Pro residues" evidence="7">
    <location>
        <begin position="18"/>
        <end position="33"/>
    </location>
</feature>
<keyword evidence="10" id="KW-1185">Reference proteome</keyword>
<reference evidence="9 10" key="1">
    <citation type="submission" date="2024-03" db="EMBL/GenBank/DDBJ databases">
        <title>A high-quality draft genome sequence of Diaporthe vaccinii, a causative agent of upright dieback and viscid rot disease in cranberry plants.</title>
        <authorList>
            <person name="Sarrasin M."/>
            <person name="Lang B.F."/>
            <person name="Burger G."/>
        </authorList>
    </citation>
    <scope>NUCLEOTIDE SEQUENCE [LARGE SCALE GENOMIC DNA]</scope>
    <source>
        <strain evidence="9 10">IS7</strain>
    </source>
</reference>
<dbReference type="NCBIfam" id="NF006969">
    <property type="entry name" value="PRK09441.1-2"/>
    <property type="match status" value="1"/>
</dbReference>
<keyword evidence="3" id="KW-0479">Metal-binding</keyword>
<dbReference type="Pfam" id="PF00128">
    <property type="entry name" value="Alpha-amylase"/>
    <property type="match status" value="1"/>
</dbReference>
<sequence>MNGQQQGFGPPYHHGQPPIVPPRPAVGAPPPPGAQNQTMFQGFEWYVPADHQHWSRLEKALPALAALGVTSMWIPPACKAGWYTGNGYDIYDLYDLGEFDQKGSRHTKWGTKEELVAMAESAARHGIRILFDAVLNHKAAADYSEEVVATKYEGEDRTQVCEESCVIEAWSGYEFPGRGSVYSPLKWNKEHFTGIDYDHKTQSKGIWKFEGKEWAQDVDEELGSYDYLMFADVDHNHPEVRRDLFYWVTWLASQVRLGGLRLDAVKHYSASFLRDLVHHIDRTVGRDWFIVGEYWRDDANVLSKFISFMGDRISLFDVRLVNNFSRLSFQDRADLRTVFDGSLASIRPKHAVTFVANHDTMEGQSLAAPIAEYFLPLAYACILLRADFGIPCVFYGHLYGYPRPDGNGFVEPPFGGKLLPKIVLARKLYAYGPQVDYFDHPHSVGFTRLGFPQYGTSGMAVVMTNGWTHTTKTMFVGPEHAGERWTDVLGGCWGEVVIDREGWGVFAAAPRSAAVWVNRQAPRRDEIDCFAFDYDIYDRGIHDSPVTANDLHKPRLKSEPVWMSAMGL</sequence>
<evidence type="ECO:0000313" key="9">
    <source>
        <dbReference type="EMBL" id="KAL2272185.1"/>
    </source>
</evidence>
<dbReference type="PIRSF" id="PIRSF001021">
    <property type="entry name" value="Alph-amls_thrmst"/>
    <property type="match status" value="1"/>
</dbReference>
<dbReference type="EMBL" id="JBAWTH010000282">
    <property type="protein sequence ID" value="KAL2272185.1"/>
    <property type="molecule type" value="Genomic_DNA"/>
</dbReference>
<evidence type="ECO:0000256" key="4">
    <source>
        <dbReference type="ARBA" id="ARBA00022801"/>
    </source>
</evidence>
<feature type="domain" description="Glycosyl hydrolase family 13 catalytic" evidence="8">
    <location>
        <begin position="37"/>
        <end position="426"/>
    </location>
</feature>
<evidence type="ECO:0000256" key="3">
    <source>
        <dbReference type="ARBA" id="ARBA00022723"/>
    </source>
</evidence>
<keyword evidence="5" id="KW-0119">Carbohydrate metabolism</keyword>
<comment type="caution">
    <text evidence="9">The sequence shown here is derived from an EMBL/GenBank/DDBJ whole genome shotgun (WGS) entry which is preliminary data.</text>
</comment>
<dbReference type="Proteomes" id="UP001600888">
    <property type="component" value="Unassembled WGS sequence"/>
</dbReference>
<accession>A0ABR4DPK1</accession>
<dbReference type="InterPro" id="IPR013776">
    <property type="entry name" value="A-amylase_thermo"/>
</dbReference>
<dbReference type="Gene3D" id="2.40.30.140">
    <property type="match status" value="1"/>
</dbReference>
<dbReference type="SMART" id="SM00642">
    <property type="entry name" value="Aamy"/>
    <property type="match status" value="1"/>
</dbReference>
<evidence type="ECO:0000256" key="7">
    <source>
        <dbReference type="SAM" id="MobiDB-lite"/>
    </source>
</evidence>